<reference evidence="3 4" key="1">
    <citation type="submission" date="2019-07" db="EMBL/GenBank/DDBJ databases">
        <title>Genomic Encyclopedia of Archaeal and Bacterial Type Strains, Phase II (KMG-II): from individual species to whole genera.</title>
        <authorList>
            <person name="Goeker M."/>
        </authorList>
    </citation>
    <scope>NUCLEOTIDE SEQUENCE [LARGE SCALE GENOMIC DNA]</scope>
    <source>
        <strain evidence="3 4">DSM 21935</strain>
    </source>
</reference>
<proteinExistence type="predicted"/>
<keyword evidence="2" id="KW-0472">Membrane</keyword>
<accession>A0A5D3YJZ6</accession>
<dbReference type="RefSeq" id="WP_148899129.1">
    <property type="nucleotide sequence ID" value="NZ_VNHY01000002.1"/>
</dbReference>
<keyword evidence="2" id="KW-1133">Transmembrane helix</keyword>
<sequence>MSEFECGYSPMLNFRTVLSRCFLIVIVSLGVGFSPAIAQLQEPEVKKTKFPKTPLSEDLHNSVSFDFFVTNFGFGLGGHYTRVVGPYTELTFRTGITGIRNVSEQTFQNAFNGRRVIPNKYKRALGFPFIIGVKQRLFAEQIADNFRFFVGGGAGPAMAFTYPYVKDNNNNGFRDFEVIPIPGTQQGRLRPREDVNDFFSGWSKGNTHWGMSGEIKIGVDFGKSFSSRTTVELGYFFYYFKEGLQILEPYKPFGYTAPSGTLPGQPIDKRNGNRNSFNQPQKLFGTPQIKITFGGLW</sequence>
<protein>
    <submittedName>
        <fullName evidence="3">Uncharacterized protein</fullName>
    </submittedName>
</protein>
<keyword evidence="2" id="KW-0812">Transmembrane</keyword>
<evidence type="ECO:0000256" key="2">
    <source>
        <dbReference type="SAM" id="Phobius"/>
    </source>
</evidence>
<organism evidence="3 4">
    <name type="scientific">Fodinibius salinus</name>
    <dbReference type="NCBI Taxonomy" id="860790"/>
    <lineage>
        <taxon>Bacteria</taxon>
        <taxon>Pseudomonadati</taxon>
        <taxon>Balneolota</taxon>
        <taxon>Balneolia</taxon>
        <taxon>Balneolales</taxon>
        <taxon>Balneolaceae</taxon>
        <taxon>Fodinibius</taxon>
    </lineage>
</organism>
<feature type="transmembrane region" description="Helical" evidence="2">
    <location>
        <begin position="17"/>
        <end position="38"/>
    </location>
</feature>
<comment type="caution">
    <text evidence="3">The sequence shown here is derived from an EMBL/GenBank/DDBJ whole genome shotgun (WGS) entry which is preliminary data.</text>
</comment>
<evidence type="ECO:0000256" key="1">
    <source>
        <dbReference type="SAM" id="MobiDB-lite"/>
    </source>
</evidence>
<feature type="region of interest" description="Disordered" evidence="1">
    <location>
        <begin position="261"/>
        <end position="280"/>
    </location>
</feature>
<evidence type="ECO:0000313" key="4">
    <source>
        <dbReference type="Proteomes" id="UP000324595"/>
    </source>
</evidence>
<evidence type="ECO:0000313" key="3">
    <source>
        <dbReference type="EMBL" id="TYP94103.1"/>
    </source>
</evidence>
<dbReference type="OrthoDB" id="1523667at2"/>
<dbReference type="EMBL" id="VNHY01000002">
    <property type="protein sequence ID" value="TYP94103.1"/>
    <property type="molecule type" value="Genomic_DNA"/>
</dbReference>
<dbReference type="AlphaFoldDB" id="A0A5D3YJZ6"/>
<name>A0A5D3YJZ6_9BACT</name>
<dbReference type="Proteomes" id="UP000324595">
    <property type="component" value="Unassembled WGS sequence"/>
</dbReference>
<gene>
    <name evidence="3" type="ORF">LX73_1828</name>
</gene>
<keyword evidence="4" id="KW-1185">Reference proteome</keyword>